<organism evidence="2 3">
    <name type="scientific">[Mycobacterium] burgundiense</name>
    <dbReference type="NCBI Taxonomy" id="3064286"/>
    <lineage>
        <taxon>Bacteria</taxon>
        <taxon>Bacillati</taxon>
        <taxon>Actinomycetota</taxon>
        <taxon>Actinomycetes</taxon>
        <taxon>Mycobacteriales</taxon>
        <taxon>Mycobacteriaceae</taxon>
        <taxon>Mycolicibacterium</taxon>
    </lineage>
</organism>
<dbReference type="RefSeq" id="WP_308478791.1">
    <property type="nucleotide sequence ID" value="NZ_OY726397.1"/>
</dbReference>
<dbReference type="Proteomes" id="UP001190465">
    <property type="component" value="Chromosome"/>
</dbReference>
<proteinExistence type="predicted"/>
<dbReference type="CDD" id="cd02230">
    <property type="entry name" value="cupin_HP0902-like"/>
    <property type="match status" value="1"/>
</dbReference>
<dbReference type="EMBL" id="OY726397">
    <property type="protein sequence ID" value="CAJ1507113.1"/>
    <property type="molecule type" value="Genomic_DNA"/>
</dbReference>
<protein>
    <submittedName>
        <fullName evidence="2">Cupin domain-containing protein</fullName>
    </submittedName>
</protein>
<name>A0ABM9LYZ9_9MYCO</name>
<accession>A0ABM9LYZ9</accession>
<dbReference type="PANTHER" id="PTHR37694">
    <property type="entry name" value="SLR8022 PROTEIN"/>
    <property type="match status" value="1"/>
</dbReference>
<dbReference type="PANTHER" id="PTHR37694:SF1">
    <property type="entry name" value="SLR8022 PROTEIN"/>
    <property type="match status" value="1"/>
</dbReference>
<reference evidence="2 3" key="1">
    <citation type="submission" date="2023-08" db="EMBL/GenBank/DDBJ databases">
        <authorList>
            <person name="Folkvardsen B D."/>
            <person name="Norman A."/>
        </authorList>
    </citation>
    <scope>NUCLEOTIDE SEQUENCE [LARGE SCALE GENOMIC DNA]</scope>
    <source>
        <strain evidence="2 3">Mu0053</strain>
    </source>
</reference>
<gene>
    <name evidence="2" type="ORF">MU0053_003402</name>
</gene>
<keyword evidence="3" id="KW-1185">Reference proteome</keyword>
<dbReference type="Pfam" id="PF07883">
    <property type="entry name" value="Cupin_2"/>
    <property type="match status" value="1"/>
</dbReference>
<dbReference type="Gene3D" id="2.60.120.10">
    <property type="entry name" value="Jelly Rolls"/>
    <property type="match status" value="1"/>
</dbReference>
<dbReference type="InterPro" id="IPR014710">
    <property type="entry name" value="RmlC-like_jellyroll"/>
</dbReference>
<dbReference type="InterPro" id="IPR011051">
    <property type="entry name" value="RmlC_Cupin_sf"/>
</dbReference>
<evidence type="ECO:0000313" key="2">
    <source>
        <dbReference type="EMBL" id="CAJ1507113.1"/>
    </source>
</evidence>
<feature type="domain" description="Cupin type-2" evidence="1">
    <location>
        <begin position="44"/>
        <end position="105"/>
    </location>
</feature>
<evidence type="ECO:0000259" key="1">
    <source>
        <dbReference type="Pfam" id="PF07883"/>
    </source>
</evidence>
<dbReference type="SUPFAM" id="SSF51182">
    <property type="entry name" value="RmlC-like cupins"/>
    <property type="match status" value="1"/>
</dbReference>
<evidence type="ECO:0000313" key="3">
    <source>
        <dbReference type="Proteomes" id="UP001190465"/>
    </source>
</evidence>
<sequence>MESISLNSVADAQLEAARSARAGRSAHTVRGGHEHSLRETVIALLAGQELAEHESPGEATLQVLRGKVRLLAGDESCECATGDFVVIPPVRHSLEAVEDSAVLLTVLTGKKA</sequence>
<dbReference type="InterPro" id="IPR013096">
    <property type="entry name" value="Cupin_2"/>
</dbReference>